<reference evidence="9 10" key="1">
    <citation type="journal article" date="2019" name="Emerg. Microbes Infect.">
        <title>Comprehensive subspecies identification of 175 nontuberculous mycobacteria species based on 7547 genomic profiles.</title>
        <authorList>
            <person name="Matsumoto Y."/>
            <person name="Kinjo T."/>
            <person name="Motooka D."/>
            <person name="Nabeya D."/>
            <person name="Jung N."/>
            <person name="Uechi K."/>
            <person name="Horii T."/>
            <person name="Iida T."/>
            <person name="Fujita J."/>
            <person name="Nakamura S."/>
        </authorList>
    </citation>
    <scope>NUCLEOTIDE SEQUENCE [LARGE SCALE GENOMIC DNA]</scope>
    <source>
        <strain evidence="9 10">JCM 12657</strain>
    </source>
</reference>
<sequence>MAGACDSARVRGGQMKVIVDENVCASSGNCVMNAPEIFDQRDEDGVVVLLNENPPAELAEGARRAAASCPAMAIKIEE</sequence>
<keyword evidence="6 8" id="KW-0411">Iron-sulfur</keyword>
<evidence type="ECO:0000256" key="2">
    <source>
        <dbReference type="ARBA" id="ARBA00022448"/>
    </source>
</evidence>
<dbReference type="AlphaFoldDB" id="A0A7I7LKQ9"/>
<comment type="cofactor">
    <cofactor evidence="1">
        <name>[3Fe-4S] cluster</name>
        <dbReference type="ChEBI" id="CHEBI:21137"/>
    </cofactor>
</comment>
<dbReference type="SUPFAM" id="SSF54862">
    <property type="entry name" value="4Fe-4S ferredoxins"/>
    <property type="match status" value="1"/>
</dbReference>
<evidence type="ECO:0000313" key="10">
    <source>
        <dbReference type="Proteomes" id="UP000467164"/>
    </source>
</evidence>
<dbReference type="EMBL" id="AP022572">
    <property type="protein sequence ID" value="BBX60425.1"/>
    <property type="molecule type" value="Genomic_DNA"/>
</dbReference>
<evidence type="ECO:0000256" key="7">
    <source>
        <dbReference type="ARBA" id="ARBA00023291"/>
    </source>
</evidence>
<evidence type="ECO:0000256" key="4">
    <source>
        <dbReference type="ARBA" id="ARBA00022982"/>
    </source>
</evidence>
<dbReference type="PANTHER" id="PTHR36923">
    <property type="entry name" value="FERREDOXIN"/>
    <property type="match status" value="1"/>
</dbReference>
<dbReference type="GO" id="GO:0005506">
    <property type="term" value="F:iron ion binding"/>
    <property type="evidence" value="ECO:0007669"/>
    <property type="project" value="UniProtKB-UniRule"/>
</dbReference>
<evidence type="ECO:0000256" key="3">
    <source>
        <dbReference type="ARBA" id="ARBA00022723"/>
    </source>
</evidence>
<keyword evidence="4 8" id="KW-0249">Electron transport</keyword>
<dbReference type="InterPro" id="IPR001080">
    <property type="entry name" value="3Fe4S_ferredoxin"/>
</dbReference>
<evidence type="ECO:0000256" key="1">
    <source>
        <dbReference type="ARBA" id="ARBA00001927"/>
    </source>
</evidence>
<dbReference type="InterPro" id="IPR051269">
    <property type="entry name" value="Fe-S_cluster_ET"/>
</dbReference>
<accession>A0A7I7LKQ9</accession>
<dbReference type="GO" id="GO:0051538">
    <property type="term" value="F:3 iron, 4 sulfur cluster binding"/>
    <property type="evidence" value="ECO:0007669"/>
    <property type="project" value="UniProtKB-KW"/>
</dbReference>
<evidence type="ECO:0000256" key="6">
    <source>
        <dbReference type="ARBA" id="ARBA00023014"/>
    </source>
</evidence>
<organism evidence="9 10">
    <name type="scientific">Mycobacterium shottsii</name>
    <dbReference type="NCBI Taxonomy" id="133549"/>
    <lineage>
        <taxon>Bacteria</taxon>
        <taxon>Bacillati</taxon>
        <taxon>Actinomycetota</taxon>
        <taxon>Actinomycetes</taxon>
        <taxon>Mycobacteriales</taxon>
        <taxon>Mycobacteriaceae</taxon>
        <taxon>Mycobacterium</taxon>
        <taxon>Mycobacterium ulcerans group</taxon>
    </lineage>
</organism>
<dbReference type="Gene3D" id="3.30.70.20">
    <property type="match status" value="1"/>
</dbReference>
<dbReference type="KEGG" id="msho:MSHO_57700"/>
<keyword evidence="3 8" id="KW-0479">Metal-binding</keyword>
<keyword evidence="7" id="KW-0003">3Fe-4S</keyword>
<comment type="function">
    <text evidence="8">Ferredoxins are iron-sulfur proteins that transfer electrons in a wide variety of metabolic reactions.</text>
</comment>
<proteinExistence type="predicted"/>
<gene>
    <name evidence="9" type="ORF">MSHO_57700</name>
</gene>
<dbReference type="GO" id="GO:0009055">
    <property type="term" value="F:electron transfer activity"/>
    <property type="evidence" value="ECO:0007669"/>
    <property type="project" value="UniProtKB-UniRule"/>
</dbReference>
<keyword evidence="5 8" id="KW-0408">Iron</keyword>
<evidence type="ECO:0000256" key="5">
    <source>
        <dbReference type="ARBA" id="ARBA00023004"/>
    </source>
</evidence>
<name>A0A7I7LKQ9_9MYCO</name>
<dbReference type="Pfam" id="PF13370">
    <property type="entry name" value="Fer4_13"/>
    <property type="match status" value="1"/>
</dbReference>
<dbReference type="PRINTS" id="PR00352">
    <property type="entry name" value="3FE4SFRDOXIN"/>
</dbReference>
<dbReference type="PANTHER" id="PTHR36923:SF3">
    <property type="entry name" value="FERREDOXIN"/>
    <property type="match status" value="1"/>
</dbReference>
<dbReference type="Proteomes" id="UP000467164">
    <property type="component" value="Chromosome"/>
</dbReference>
<evidence type="ECO:0000313" key="9">
    <source>
        <dbReference type="EMBL" id="BBX60425.1"/>
    </source>
</evidence>
<keyword evidence="10" id="KW-1185">Reference proteome</keyword>
<protein>
    <recommendedName>
        <fullName evidence="8">Ferredoxin</fullName>
    </recommendedName>
</protein>
<keyword evidence="2 8" id="KW-0813">Transport</keyword>
<evidence type="ECO:0000256" key="8">
    <source>
        <dbReference type="RuleBase" id="RU368020"/>
    </source>
</evidence>